<dbReference type="Proteomes" id="UP000676336">
    <property type="component" value="Unassembled WGS sequence"/>
</dbReference>
<organism evidence="1 2">
    <name type="scientific">Rotaria magnacalcarata</name>
    <dbReference type="NCBI Taxonomy" id="392030"/>
    <lineage>
        <taxon>Eukaryota</taxon>
        <taxon>Metazoa</taxon>
        <taxon>Spiralia</taxon>
        <taxon>Gnathifera</taxon>
        <taxon>Rotifera</taxon>
        <taxon>Eurotatoria</taxon>
        <taxon>Bdelloidea</taxon>
        <taxon>Philodinida</taxon>
        <taxon>Philodinidae</taxon>
        <taxon>Rotaria</taxon>
    </lineage>
</organism>
<sequence length="68" mass="8004">MLDPLQCPRAYQAVDHVMTEITYTTRKKSVDNDQSIDNNKKLLSIVDYDPAQLFVDELRVKYLKKKKM</sequence>
<dbReference type="AlphaFoldDB" id="A0A8S3DBZ2"/>
<evidence type="ECO:0000313" key="2">
    <source>
        <dbReference type="Proteomes" id="UP000676336"/>
    </source>
</evidence>
<reference evidence="1" key="1">
    <citation type="submission" date="2021-02" db="EMBL/GenBank/DDBJ databases">
        <authorList>
            <person name="Nowell W R."/>
        </authorList>
    </citation>
    <scope>NUCLEOTIDE SEQUENCE</scope>
</reference>
<protein>
    <submittedName>
        <fullName evidence="1">Uncharacterized protein</fullName>
    </submittedName>
</protein>
<proteinExistence type="predicted"/>
<accession>A0A8S3DBZ2</accession>
<feature type="non-terminal residue" evidence="1">
    <location>
        <position position="1"/>
    </location>
</feature>
<comment type="caution">
    <text evidence="1">The sequence shown here is derived from an EMBL/GenBank/DDBJ whole genome shotgun (WGS) entry which is preliminary data.</text>
</comment>
<name>A0A8S3DBZ2_9BILA</name>
<evidence type="ECO:0000313" key="1">
    <source>
        <dbReference type="EMBL" id="CAF4992594.1"/>
    </source>
</evidence>
<dbReference type="EMBL" id="CAJOBI010201306">
    <property type="protein sequence ID" value="CAF4992594.1"/>
    <property type="molecule type" value="Genomic_DNA"/>
</dbReference>
<gene>
    <name evidence="1" type="ORF">SMN809_LOCUS56380</name>
</gene>